<dbReference type="STRING" id="1398.AB434_3415"/>
<evidence type="ECO:0000256" key="5">
    <source>
        <dbReference type="ARBA" id="ARBA00023098"/>
    </source>
</evidence>
<name>A0A0C5C326_HEYCO</name>
<dbReference type="PANTHER" id="PTHR45266">
    <property type="entry name" value="OXALOACETATE DECARBOXYLASE ALPHA CHAIN"/>
    <property type="match status" value="1"/>
</dbReference>
<evidence type="ECO:0000313" key="14">
    <source>
        <dbReference type="Proteomes" id="UP000070376"/>
    </source>
</evidence>
<evidence type="ECO:0000256" key="8">
    <source>
        <dbReference type="RuleBase" id="RU364072"/>
    </source>
</evidence>
<dbReference type="PANTHER" id="PTHR45266:SF3">
    <property type="entry name" value="OXALOACETATE DECARBOXYLASE ALPHA CHAIN"/>
    <property type="match status" value="1"/>
</dbReference>
<dbReference type="NCBIfam" id="TIGR00531">
    <property type="entry name" value="BCCP"/>
    <property type="match status" value="1"/>
</dbReference>
<evidence type="ECO:0000256" key="2">
    <source>
        <dbReference type="ARBA" id="ARBA00017562"/>
    </source>
</evidence>
<dbReference type="Pfam" id="PF00364">
    <property type="entry name" value="Biotin_lipoyl"/>
    <property type="match status" value="1"/>
</dbReference>
<dbReference type="GO" id="GO:0009317">
    <property type="term" value="C:acetyl-CoA carboxylase complex"/>
    <property type="evidence" value="ECO:0007669"/>
    <property type="project" value="InterPro"/>
</dbReference>
<accession>A0A0C5C326</accession>
<evidence type="ECO:0000313" key="13">
    <source>
        <dbReference type="Proteomes" id="UP000032024"/>
    </source>
</evidence>
<protein>
    <recommendedName>
        <fullName evidence="2 8">Biotin carboxyl carrier protein of acetyl-CoA carboxylase</fullName>
    </recommendedName>
</protein>
<reference evidence="11" key="1">
    <citation type="submission" date="2015-01" db="EMBL/GenBank/DDBJ databases">
        <title>Comparative genome analysis of Bacillus coagulans HM-08, Clostridium butyricum HM-68, Bacillus subtilis HM-66 and Bacillus licheniformis BL-09.</title>
        <authorList>
            <person name="Zhang H."/>
        </authorList>
    </citation>
    <scope>NUCLEOTIDE SEQUENCE [LARGE SCALE GENOMIC DNA]</scope>
    <source>
        <strain evidence="11">HM-08</strain>
    </source>
</reference>
<evidence type="ECO:0000256" key="6">
    <source>
        <dbReference type="ARBA" id="ARBA00023160"/>
    </source>
</evidence>
<keyword evidence="5 8" id="KW-0443">Lipid metabolism</keyword>
<evidence type="ECO:0000256" key="3">
    <source>
        <dbReference type="ARBA" id="ARBA00022516"/>
    </source>
</evidence>
<keyword evidence="6 8" id="KW-0275">Fatty acid biosynthesis</keyword>
<dbReference type="PATRIC" id="fig|1398.18.peg.1869"/>
<dbReference type="PROSITE" id="PS50968">
    <property type="entry name" value="BIOTINYL_LIPOYL"/>
    <property type="match status" value="1"/>
</dbReference>
<keyword evidence="3 8" id="KW-0444">Lipid biosynthesis</keyword>
<dbReference type="InterPro" id="IPR001249">
    <property type="entry name" value="AcCoA_biotinCC"/>
</dbReference>
<evidence type="ECO:0000313" key="11">
    <source>
        <dbReference type="EMBL" id="AJO22658.1"/>
    </source>
</evidence>
<evidence type="ECO:0000256" key="7">
    <source>
        <dbReference type="ARBA" id="ARBA00023267"/>
    </source>
</evidence>
<dbReference type="GeneID" id="93259564"/>
<dbReference type="EMBL" id="CP010525">
    <property type="protein sequence ID" value="AJO22658.1"/>
    <property type="molecule type" value="Genomic_DNA"/>
</dbReference>
<dbReference type="CDD" id="cd06850">
    <property type="entry name" value="biotinyl_domain"/>
    <property type="match status" value="1"/>
</dbReference>
<evidence type="ECO:0000259" key="10">
    <source>
        <dbReference type="PROSITE" id="PS50968"/>
    </source>
</evidence>
<sequence length="160" mass="17759">MLKVEEIQALIELVDRSNLDEFEFENDGTVIKMKKNTGVQVIERPVREVAQVSAPPQMPAQPRQLAENPQPEAPAQAADENLHKIVSPMVGTFYQAGSPEEEPYVQIGSKVSPNTVVCMIEAMKLFNEIEAEVEGEIVDILVKDGQLVEFGQPLFLVKTK</sequence>
<dbReference type="InterPro" id="IPR011053">
    <property type="entry name" value="Single_hybrid_motif"/>
</dbReference>
<dbReference type="InterPro" id="IPR050709">
    <property type="entry name" value="Biotin_Carboxyl_Carrier/Decarb"/>
</dbReference>
<evidence type="ECO:0000313" key="12">
    <source>
        <dbReference type="EMBL" id="KWZ79591.1"/>
    </source>
</evidence>
<evidence type="ECO:0000256" key="4">
    <source>
        <dbReference type="ARBA" id="ARBA00022832"/>
    </source>
</evidence>
<dbReference type="PROSITE" id="PS00188">
    <property type="entry name" value="BIOTIN"/>
    <property type="match status" value="1"/>
</dbReference>
<feature type="compositionally biased region" description="Low complexity" evidence="9">
    <location>
        <begin position="64"/>
        <end position="79"/>
    </location>
</feature>
<keyword evidence="13" id="KW-1185">Reference proteome</keyword>
<comment type="function">
    <text evidence="8">This protein is a component of the acetyl coenzyme A carboxylase complex; first, biotin carboxylase catalyzes the carboxylation of the carrier protein and then the transcarboxylase transfers the carboxyl group to form malonyl-CoA.</text>
</comment>
<gene>
    <name evidence="12" type="ORF">HMPREF3213_02695</name>
    <name evidence="11" type="ORF">SB48_HM08orf02941</name>
</gene>
<dbReference type="Proteomes" id="UP000070376">
    <property type="component" value="Unassembled WGS sequence"/>
</dbReference>
<evidence type="ECO:0000256" key="9">
    <source>
        <dbReference type="SAM" id="MobiDB-lite"/>
    </source>
</evidence>
<comment type="pathway">
    <text evidence="1 8">Lipid metabolism; fatty acid biosynthesis.</text>
</comment>
<dbReference type="AlphaFoldDB" id="A0A0C5C326"/>
<dbReference type="RefSeq" id="WP_014098059.1">
    <property type="nucleotide sequence ID" value="NZ_CP010525.1"/>
</dbReference>
<dbReference type="EMBL" id="LRPN01000116">
    <property type="protein sequence ID" value="KWZ79591.1"/>
    <property type="molecule type" value="Genomic_DNA"/>
</dbReference>
<dbReference type="Proteomes" id="UP000032024">
    <property type="component" value="Chromosome"/>
</dbReference>
<reference evidence="14" key="4">
    <citation type="submission" date="2016-01" db="EMBL/GenBank/DDBJ databases">
        <authorList>
            <person name="Mitreva M."/>
            <person name="Pepin K.H."/>
            <person name="Mihindukulasuriya K.A."/>
            <person name="Fulton R."/>
            <person name="Fronick C."/>
            <person name="O'Laughlin M."/>
            <person name="Miner T."/>
            <person name="Herter B."/>
            <person name="Rosa B.A."/>
            <person name="Cordes M."/>
            <person name="Tomlinson C."/>
            <person name="Wollam A."/>
            <person name="Palsikar V.B."/>
            <person name="Mardis E.R."/>
            <person name="Wilson R.K."/>
        </authorList>
    </citation>
    <scope>NUCLEOTIDE SEQUENCE [LARGE SCALE GENOMIC DNA]</scope>
    <source>
        <strain evidence="14">GED7749B</strain>
    </source>
</reference>
<reference evidence="12" key="3">
    <citation type="submission" date="2016-01" db="EMBL/GenBank/DDBJ databases">
        <authorList>
            <person name="Oliw E.H."/>
        </authorList>
    </citation>
    <scope>NUCLEOTIDE SEQUENCE [LARGE SCALE GENOMIC DNA]</scope>
    <source>
        <strain evidence="12">GED7749B</strain>
    </source>
</reference>
<dbReference type="PRINTS" id="PR01071">
    <property type="entry name" value="ACOABIOTINCC"/>
</dbReference>
<dbReference type="Gene3D" id="2.40.50.100">
    <property type="match status" value="1"/>
</dbReference>
<keyword evidence="4 8" id="KW-0276">Fatty acid metabolism</keyword>
<dbReference type="GO" id="GO:0003989">
    <property type="term" value="F:acetyl-CoA carboxylase activity"/>
    <property type="evidence" value="ECO:0007669"/>
    <property type="project" value="InterPro"/>
</dbReference>
<dbReference type="UniPathway" id="UPA00094"/>
<feature type="domain" description="Lipoyl-binding" evidence="10">
    <location>
        <begin position="82"/>
        <end position="158"/>
    </location>
</feature>
<evidence type="ECO:0000256" key="1">
    <source>
        <dbReference type="ARBA" id="ARBA00005194"/>
    </source>
</evidence>
<organism evidence="12 14">
    <name type="scientific">Heyndrickxia coagulans</name>
    <name type="common">Weizmannia coagulans</name>
    <dbReference type="NCBI Taxonomy" id="1398"/>
    <lineage>
        <taxon>Bacteria</taxon>
        <taxon>Bacillati</taxon>
        <taxon>Bacillota</taxon>
        <taxon>Bacilli</taxon>
        <taxon>Bacillales</taxon>
        <taxon>Bacillaceae</taxon>
        <taxon>Heyndrickxia</taxon>
    </lineage>
</organism>
<reference evidence="13" key="2">
    <citation type="submission" date="2015-01" db="EMBL/GenBank/DDBJ databases">
        <title>Comparative genome analysis of Bacillus coagulans HM-08, Clostridium butyricum HM-68, Bacillus subtilis HM-66 and Bacillus paralicheniformis BL-09.</title>
        <authorList>
            <person name="Zhang H."/>
        </authorList>
    </citation>
    <scope>NUCLEOTIDE SEQUENCE [LARGE SCALE GENOMIC DNA]</scope>
    <source>
        <strain evidence="13">HM-08</strain>
    </source>
</reference>
<dbReference type="InterPro" id="IPR001882">
    <property type="entry name" value="Biotin_BS"/>
</dbReference>
<feature type="region of interest" description="Disordered" evidence="9">
    <location>
        <begin position="51"/>
        <end position="81"/>
    </location>
</feature>
<proteinExistence type="predicted"/>
<dbReference type="SUPFAM" id="SSF51230">
    <property type="entry name" value="Single hybrid motif"/>
    <property type="match status" value="1"/>
</dbReference>
<dbReference type="GO" id="GO:0006633">
    <property type="term" value="P:fatty acid biosynthetic process"/>
    <property type="evidence" value="ECO:0007669"/>
    <property type="project" value="UniProtKB-UniPathway"/>
</dbReference>
<dbReference type="InterPro" id="IPR000089">
    <property type="entry name" value="Biotin_lipoyl"/>
</dbReference>
<keyword evidence="7 8" id="KW-0092">Biotin</keyword>